<dbReference type="InterPro" id="IPR033121">
    <property type="entry name" value="PEPTIDASE_A1"/>
</dbReference>
<protein>
    <recommendedName>
        <fullName evidence="4">Peptidase A1 domain-containing protein</fullName>
    </recommendedName>
</protein>
<feature type="active site" evidence="2">
    <location>
        <position position="360"/>
    </location>
</feature>
<evidence type="ECO:0000256" key="1">
    <source>
        <dbReference type="ARBA" id="ARBA00007447"/>
    </source>
</evidence>
<dbReference type="InterPro" id="IPR021109">
    <property type="entry name" value="Peptidase_aspartic_dom_sf"/>
</dbReference>
<proteinExistence type="inferred from homology"/>
<reference evidence="6" key="1">
    <citation type="journal article" date="2013" name="Science">
        <title>The Amborella genome and the evolution of flowering plants.</title>
        <authorList>
            <consortium name="Amborella Genome Project"/>
        </authorList>
    </citation>
    <scope>NUCLEOTIDE SEQUENCE [LARGE SCALE GENOMIC DNA]</scope>
</reference>
<evidence type="ECO:0000259" key="4">
    <source>
        <dbReference type="PROSITE" id="PS51767"/>
    </source>
</evidence>
<dbReference type="MEROPS" id="A01.A07"/>
<dbReference type="InterPro" id="IPR001969">
    <property type="entry name" value="Aspartic_peptidase_AS"/>
</dbReference>
<dbReference type="InterPro" id="IPR001461">
    <property type="entry name" value="Aspartic_peptidase_A1"/>
</dbReference>
<sequence>MASPFPLHLMLISFSLFSIFTLLINPSIGSSLAEKHRIKLQNLSFKDGSRPICSPQRPRKEKGELLLELKHHGRCSKPTLNWHEEMQKLLFSDTSRVQTLQALVRTETLETGSLSETRITLVSGIKLNSLNYIVTIGIGNEEKVVLVDTGSDLTWVQCKPCKSCYEQQDAIFDPSLSPTYNPISCNSSECLDYENTLGNFHSCPLNQTTCAYLVTYGDGSYTRGSLGHEKLSLGVDQDDWFKGFVFGCGLDNHGLFGKASGLIGLGRSPISLISQTTSKFGGVFSYCLPSPISSDSSGWLSFGQGAIGTANSSEATAYTSLLSKPGISTFYFCNLTGISIGGVLIEVNYSSNGQVGSLIDSGTVISRLFPSVYKAVKAEFLKQTFGLPSAPKFSILDTCFNLSGYEEVSVPTLRFHFEGGAEINVDESGILYVAERDNSQVCLALASLGSEEEYMILGNFQQQNVRVVYDTKGDRLGFASQVCSEM</sequence>
<dbReference type="PROSITE" id="PS51767">
    <property type="entry name" value="PEPTIDASE_A1"/>
    <property type="match status" value="1"/>
</dbReference>
<dbReference type="Gramene" id="ERN07071">
    <property type="protein sequence ID" value="ERN07071"/>
    <property type="gene ID" value="AMTR_s00019p00061190"/>
</dbReference>
<dbReference type="SUPFAM" id="SSF50630">
    <property type="entry name" value="Acid proteases"/>
    <property type="match status" value="1"/>
</dbReference>
<dbReference type="InterPro" id="IPR033873">
    <property type="entry name" value="CND41-like"/>
</dbReference>
<organism evidence="5 6">
    <name type="scientific">Amborella trichopoda</name>
    <dbReference type="NCBI Taxonomy" id="13333"/>
    <lineage>
        <taxon>Eukaryota</taxon>
        <taxon>Viridiplantae</taxon>
        <taxon>Streptophyta</taxon>
        <taxon>Embryophyta</taxon>
        <taxon>Tracheophyta</taxon>
        <taxon>Spermatophyta</taxon>
        <taxon>Magnoliopsida</taxon>
        <taxon>Amborellales</taxon>
        <taxon>Amborellaceae</taxon>
        <taxon>Amborella</taxon>
    </lineage>
</organism>
<dbReference type="OMA" id="MQFEGNA"/>
<evidence type="ECO:0000313" key="5">
    <source>
        <dbReference type="EMBL" id="ERN07071.1"/>
    </source>
</evidence>
<evidence type="ECO:0000313" key="6">
    <source>
        <dbReference type="Proteomes" id="UP000017836"/>
    </source>
</evidence>
<dbReference type="GO" id="GO:0004190">
    <property type="term" value="F:aspartic-type endopeptidase activity"/>
    <property type="evidence" value="ECO:0007669"/>
    <property type="project" value="InterPro"/>
</dbReference>
<dbReference type="FunFam" id="2.40.70.10:FF:000049">
    <property type="entry name" value="Aspartyl protease AED1"/>
    <property type="match status" value="1"/>
</dbReference>
<dbReference type="eggNOG" id="KOG1339">
    <property type="taxonomic scope" value="Eukaryota"/>
</dbReference>
<evidence type="ECO:0000256" key="2">
    <source>
        <dbReference type="PIRSR" id="PIRSR601461-1"/>
    </source>
</evidence>
<dbReference type="EMBL" id="KI393807">
    <property type="protein sequence ID" value="ERN07071.1"/>
    <property type="molecule type" value="Genomic_DNA"/>
</dbReference>
<dbReference type="FunFam" id="2.40.70.10:FF:000021">
    <property type="entry name" value="Aspartyl protease AED1"/>
    <property type="match status" value="1"/>
</dbReference>
<keyword evidence="3" id="KW-0732">Signal</keyword>
<dbReference type="PANTHER" id="PTHR13683">
    <property type="entry name" value="ASPARTYL PROTEASES"/>
    <property type="match status" value="1"/>
</dbReference>
<dbReference type="Gene3D" id="2.40.70.10">
    <property type="entry name" value="Acid Proteases"/>
    <property type="match status" value="2"/>
</dbReference>
<comment type="similarity">
    <text evidence="1">Belongs to the peptidase A1 family.</text>
</comment>
<dbReference type="GO" id="GO:0006508">
    <property type="term" value="P:proteolysis"/>
    <property type="evidence" value="ECO:0007669"/>
    <property type="project" value="InterPro"/>
</dbReference>
<dbReference type="AlphaFoldDB" id="W1PHG7"/>
<accession>W1PHG7</accession>
<dbReference type="Proteomes" id="UP000017836">
    <property type="component" value="Unassembled WGS sequence"/>
</dbReference>
<feature type="chain" id="PRO_5004808040" description="Peptidase A1 domain-containing protein" evidence="3">
    <location>
        <begin position="30"/>
        <end position="486"/>
    </location>
</feature>
<dbReference type="PROSITE" id="PS00141">
    <property type="entry name" value="ASP_PROTEASE"/>
    <property type="match status" value="1"/>
</dbReference>
<gene>
    <name evidence="5" type="ORF">AMTR_s00019p00061190</name>
</gene>
<dbReference type="OrthoDB" id="2747330at2759"/>
<dbReference type="InterPro" id="IPR032799">
    <property type="entry name" value="TAXi_C"/>
</dbReference>
<dbReference type="Pfam" id="PF14543">
    <property type="entry name" value="TAXi_N"/>
    <property type="match status" value="1"/>
</dbReference>
<keyword evidence="6" id="KW-1185">Reference proteome</keyword>
<dbReference type="HOGENOM" id="CLU_005738_5_2_1"/>
<feature type="domain" description="Peptidase A1" evidence="4">
    <location>
        <begin position="132"/>
        <end position="479"/>
    </location>
</feature>
<dbReference type="CDD" id="cd05472">
    <property type="entry name" value="cnd41_like"/>
    <property type="match status" value="1"/>
</dbReference>
<feature type="active site" evidence="2">
    <location>
        <position position="148"/>
    </location>
</feature>
<evidence type="ECO:0000256" key="3">
    <source>
        <dbReference type="SAM" id="SignalP"/>
    </source>
</evidence>
<name>W1PHG7_AMBTC</name>
<dbReference type="InterPro" id="IPR032861">
    <property type="entry name" value="TAXi_N"/>
</dbReference>
<dbReference type="PANTHER" id="PTHR13683:SF827">
    <property type="entry name" value="PEPTIDASE A1 DOMAIN-CONTAINING PROTEIN"/>
    <property type="match status" value="1"/>
</dbReference>
<dbReference type="Pfam" id="PF14541">
    <property type="entry name" value="TAXi_C"/>
    <property type="match status" value="1"/>
</dbReference>
<feature type="signal peptide" evidence="3">
    <location>
        <begin position="1"/>
        <end position="29"/>
    </location>
</feature>